<keyword evidence="3" id="KW-1185">Reference proteome</keyword>
<keyword evidence="1" id="KW-0812">Transmembrane</keyword>
<keyword evidence="1" id="KW-0472">Membrane</keyword>
<evidence type="ECO:0000313" key="2">
    <source>
        <dbReference type="EMBL" id="ATL47128.1"/>
    </source>
</evidence>
<name>A0A291QT27_9BACT</name>
<evidence type="ECO:0000313" key="3">
    <source>
        <dbReference type="Proteomes" id="UP000220133"/>
    </source>
</evidence>
<dbReference type="KEGG" id="cbae:COR50_07980"/>
<feature type="transmembrane region" description="Helical" evidence="1">
    <location>
        <begin position="6"/>
        <end position="29"/>
    </location>
</feature>
<dbReference type="Proteomes" id="UP000220133">
    <property type="component" value="Chromosome"/>
</dbReference>
<accession>A0A291QT27</accession>
<sequence>MTLGLYLEITIPCSAAYSYLLNIYFNYILNDNHSIRRTILLITKYLHVRVMDFCKRNVKFGLITILTNLSTLNRKKDRKISTPKKNGHFHPEMTVLILVIAFSLKTGFVYINGKQMLAFNCKISPANIHF</sequence>
<dbReference type="EMBL" id="CP023777">
    <property type="protein sequence ID" value="ATL47128.1"/>
    <property type="molecule type" value="Genomic_DNA"/>
</dbReference>
<organism evidence="2 3">
    <name type="scientific">Chitinophaga caeni</name>
    <dbReference type="NCBI Taxonomy" id="2029983"/>
    <lineage>
        <taxon>Bacteria</taxon>
        <taxon>Pseudomonadati</taxon>
        <taxon>Bacteroidota</taxon>
        <taxon>Chitinophagia</taxon>
        <taxon>Chitinophagales</taxon>
        <taxon>Chitinophagaceae</taxon>
        <taxon>Chitinophaga</taxon>
    </lineage>
</organism>
<gene>
    <name evidence="2" type="ORF">COR50_07980</name>
</gene>
<dbReference type="AlphaFoldDB" id="A0A291QT27"/>
<protein>
    <submittedName>
        <fullName evidence="2">Uncharacterized protein</fullName>
    </submittedName>
</protein>
<evidence type="ECO:0000256" key="1">
    <source>
        <dbReference type="SAM" id="Phobius"/>
    </source>
</evidence>
<feature type="transmembrane region" description="Helical" evidence="1">
    <location>
        <begin position="93"/>
        <end position="111"/>
    </location>
</feature>
<reference evidence="2 3" key="1">
    <citation type="submission" date="2017-10" db="EMBL/GenBank/DDBJ databases">
        <title>Paenichitinophaga pekingensis gen. nov., sp. nov., isolated from activated sludge.</title>
        <authorList>
            <person name="Jin D."/>
            <person name="Kong X."/>
            <person name="Deng Y."/>
            <person name="Bai Z."/>
        </authorList>
    </citation>
    <scope>NUCLEOTIDE SEQUENCE [LARGE SCALE GENOMIC DNA]</scope>
    <source>
        <strain evidence="2 3">13</strain>
    </source>
</reference>
<keyword evidence="1" id="KW-1133">Transmembrane helix</keyword>
<proteinExistence type="predicted"/>